<accession>A0A5C6F5J8</accession>
<organism evidence="7 8">
    <name type="scientific">Rubripirellula reticaptiva</name>
    <dbReference type="NCBI Taxonomy" id="2528013"/>
    <lineage>
        <taxon>Bacteria</taxon>
        <taxon>Pseudomonadati</taxon>
        <taxon>Planctomycetota</taxon>
        <taxon>Planctomycetia</taxon>
        <taxon>Pirellulales</taxon>
        <taxon>Pirellulaceae</taxon>
        <taxon>Rubripirellula</taxon>
    </lineage>
</organism>
<dbReference type="GO" id="GO:0004674">
    <property type="term" value="F:protein serine/threonine kinase activity"/>
    <property type="evidence" value="ECO:0007669"/>
    <property type="project" value="UniProtKB-EC"/>
</dbReference>
<dbReference type="PANTHER" id="PTHR24348">
    <property type="entry name" value="SERINE/THREONINE-PROTEIN KINASE UNC-51-RELATED"/>
    <property type="match status" value="1"/>
</dbReference>
<dbReference type="InterPro" id="IPR011009">
    <property type="entry name" value="Kinase-like_dom_sf"/>
</dbReference>
<keyword evidence="7" id="KW-0418">Kinase</keyword>
<evidence type="ECO:0000256" key="1">
    <source>
        <dbReference type="ARBA" id="ARBA00022741"/>
    </source>
</evidence>
<dbReference type="SUPFAM" id="SSF56112">
    <property type="entry name" value="Protein kinase-like (PK-like)"/>
    <property type="match status" value="1"/>
</dbReference>
<feature type="compositionally biased region" description="Polar residues" evidence="5">
    <location>
        <begin position="20"/>
        <end position="29"/>
    </location>
</feature>
<feature type="domain" description="Protein kinase" evidence="6">
    <location>
        <begin position="102"/>
        <end position="370"/>
    </location>
</feature>
<dbReference type="Pfam" id="PF00069">
    <property type="entry name" value="Pkinase"/>
    <property type="match status" value="1"/>
</dbReference>
<dbReference type="OrthoDB" id="219898at2"/>
<dbReference type="SMART" id="SM00320">
    <property type="entry name" value="WD40"/>
    <property type="match status" value="5"/>
</dbReference>
<comment type="caution">
    <text evidence="7">The sequence shown here is derived from an EMBL/GenBank/DDBJ whole genome shotgun (WGS) entry which is preliminary data.</text>
</comment>
<dbReference type="EC" id="2.7.11.1" evidence="7"/>
<dbReference type="CDD" id="cd14014">
    <property type="entry name" value="STKc_PknB_like"/>
    <property type="match status" value="1"/>
</dbReference>
<evidence type="ECO:0000256" key="4">
    <source>
        <dbReference type="PROSITE-ProRule" id="PRU10141"/>
    </source>
</evidence>
<dbReference type="RefSeq" id="WP_146534286.1">
    <property type="nucleotide sequence ID" value="NZ_SJPX01000002.1"/>
</dbReference>
<dbReference type="PROSITE" id="PS50082">
    <property type="entry name" value="WD_REPEATS_2"/>
    <property type="match status" value="1"/>
</dbReference>
<dbReference type="InterPro" id="IPR001680">
    <property type="entry name" value="WD40_rpt"/>
</dbReference>
<evidence type="ECO:0000256" key="5">
    <source>
        <dbReference type="SAM" id="MobiDB-lite"/>
    </source>
</evidence>
<dbReference type="Proteomes" id="UP000317977">
    <property type="component" value="Unassembled WGS sequence"/>
</dbReference>
<evidence type="ECO:0000313" key="8">
    <source>
        <dbReference type="Proteomes" id="UP000317977"/>
    </source>
</evidence>
<feature type="binding site" evidence="4">
    <location>
        <position position="131"/>
    </location>
    <ligand>
        <name>ATP</name>
        <dbReference type="ChEBI" id="CHEBI:30616"/>
    </ligand>
</feature>
<name>A0A5C6F5J8_9BACT</name>
<dbReference type="Gene3D" id="2.130.10.10">
    <property type="entry name" value="YVTN repeat-like/Quinoprotein amine dehydrogenase"/>
    <property type="match status" value="3"/>
</dbReference>
<reference evidence="7 8" key="1">
    <citation type="submission" date="2019-02" db="EMBL/GenBank/DDBJ databases">
        <title>Deep-cultivation of Planctomycetes and their phenomic and genomic characterization uncovers novel biology.</title>
        <authorList>
            <person name="Wiegand S."/>
            <person name="Jogler M."/>
            <person name="Boedeker C."/>
            <person name="Pinto D."/>
            <person name="Vollmers J."/>
            <person name="Rivas-Marin E."/>
            <person name="Kohn T."/>
            <person name="Peeters S.H."/>
            <person name="Heuer A."/>
            <person name="Rast P."/>
            <person name="Oberbeckmann S."/>
            <person name="Bunk B."/>
            <person name="Jeske O."/>
            <person name="Meyerdierks A."/>
            <person name="Storesund J.E."/>
            <person name="Kallscheuer N."/>
            <person name="Luecker S."/>
            <person name="Lage O.M."/>
            <person name="Pohl T."/>
            <person name="Merkel B.J."/>
            <person name="Hornburger P."/>
            <person name="Mueller R.-W."/>
            <person name="Bruemmer F."/>
            <person name="Labrenz M."/>
            <person name="Spormann A.M."/>
            <person name="Op Den Camp H."/>
            <person name="Overmann J."/>
            <person name="Amann R."/>
            <person name="Jetten M.S.M."/>
            <person name="Mascher T."/>
            <person name="Medema M.H."/>
            <person name="Devos D.P."/>
            <person name="Kaster A.-K."/>
            <person name="Ovreas L."/>
            <person name="Rohde M."/>
            <person name="Galperin M.Y."/>
            <person name="Jogler C."/>
        </authorList>
    </citation>
    <scope>NUCLEOTIDE SEQUENCE [LARGE SCALE GENOMIC DNA]</scope>
    <source>
        <strain evidence="7 8">Poly59</strain>
    </source>
</reference>
<feature type="repeat" description="WD" evidence="3">
    <location>
        <begin position="1092"/>
        <end position="1133"/>
    </location>
</feature>
<dbReference type="PANTHER" id="PTHR24348:SF68">
    <property type="entry name" value="SERINE_THREONINE-PROTEIN KINASE ATG1C"/>
    <property type="match status" value="1"/>
</dbReference>
<keyword evidence="3" id="KW-0853">WD repeat</keyword>
<dbReference type="InterPro" id="IPR015943">
    <property type="entry name" value="WD40/YVTN_repeat-like_dom_sf"/>
</dbReference>
<dbReference type="PROSITE" id="PS00107">
    <property type="entry name" value="PROTEIN_KINASE_ATP"/>
    <property type="match status" value="1"/>
</dbReference>
<dbReference type="PROSITE" id="PS00108">
    <property type="entry name" value="PROTEIN_KINASE_ST"/>
    <property type="match status" value="1"/>
</dbReference>
<evidence type="ECO:0000256" key="3">
    <source>
        <dbReference type="PROSITE-ProRule" id="PRU00221"/>
    </source>
</evidence>
<dbReference type="InterPro" id="IPR017441">
    <property type="entry name" value="Protein_kinase_ATP_BS"/>
</dbReference>
<dbReference type="SUPFAM" id="SSF50960">
    <property type="entry name" value="TolB, C-terminal domain"/>
    <property type="match status" value="1"/>
</dbReference>
<dbReference type="PROSITE" id="PS50011">
    <property type="entry name" value="PROTEIN_KINASE_DOM"/>
    <property type="match status" value="1"/>
</dbReference>
<dbReference type="InterPro" id="IPR045269">
    <property type="entry name" value="Atg1-like"/>
</dbReference>
<dbReference type="SUPFAM" id="SSF50978">
    <property type="entry name" value="WD40 repeat-like"/>
    <property type="match status" value="1"/>
</dbReference>
<dbReference type="SMART" id="SM00220">
    <property type="entry name" value="S_TKc"/>
    <property type="match status" value="1"/>
</dbReference>
<dbReference type="InterPro" id="IPR000719">
    <property type="entry name" value="Prot_kinase_dom"/>
</dbReference>
<dbReference type="EMBL" id="SJPX01000002">
    <property type="protein sequence ID" value="TWU56272.1"/>
    <property type="molecule type" value="Genomic_DNA"/>
</dbReference>
<keyword evidence="8" id="KW-1185">Reference proteome</keyword>
<feature type="compositionally biased region" description="Acidic residues" evidence="5">
    <location>
        <begin position="1"/>
        <end position="11"/>
    </location>
</feature>
<dbReference type="PROSITE" id="PS50294">
    <property type="entry name" value="WD_REPEATS_REGION"/>
    <property type="match status" value="1"/>
</dbReference>
<dbReference type="InterPro" id="IPR008271">
    <property type="entry name" value="Ser/Thr_kinase_AS"/>
</dbReference>
<gene>
    <name evidence="7" type="primary">prkC_12</name>
    <name evidence="7" type="ORF">Poly59_25760</name>
</gene>
<keyword evidence="1 4" id="KW-0547">Nucleotide-binding</keyword>
<dbReference type="GO" id="GO:0005524">
    <property type="term" value="F:ATP binding"/>
    <property type="evidence" value="ECO:0007669"/>
    <property type="project" value="UniProtKB-UniRule"/>
</dbReference>
<dbReference type="Pfam" id="PF00400">
    <property type="entry name" value="WD40"/>
    <property type="match status" value="3"/>
</dbReference>
<evidence type="ECO:0000256" key="2">
    <source>
        <dbReference type="ARBA" id="ARBA00022840"/>
    </source>
</evidence>
<sequence length="1191" mass="131026">MTTDDTFDDSDPQLGFGQRKSFSGDSSSLNQLASAAEDFDQRLRQRGLGELSERLSHSRIAQVLRLLHAATGSSLPTRSIGQSSDSSFTMLPRQVPERIGRFVMGAKVGQGGFGVVHRAHDEVLRRDVAIKVLAKSVAGQSIENEYRLFEARAAASLNHPYLVPLYEVLDDDDHVYLVSEFCDGPTLQQYLREGGSMNPKLASEVTIKIGQAVSHAHGRGLVHRDIKPGNVMLVADTAKDSPLPFTPRLTDFGLVTNANWESDVGDQWRIGGTIIYMAPEQLMGLKGADARIADVYSLGLLLYQTLVGRLPFQSVDSVELLAEICTGDIESLPIQAPPISRDLVAICLKSIRRDLTRRYASVQDFVDDLVRWREGREVHARPRSVVERSVGVAKQSPWSSLLVFAMIVLAMSSLVYFANTNQRLRTQGKSLELALDQKATSESKAINIAYRSDLEHAFASIARNDDAEAIDRIREIERYVSDAWRDRFDFRILKAISTADWFRGESFDTRVSEIVPLSGTDLFAIVAEQNLIRVYQGSNGAMVKEIALDPKTKIYALDVSADRSLFAVGVSVPTSFSWFGPSNQVEFWPTLLGTADSNAKSKRLDVNLTGFKTTVESVAFSGDGQRLAVGTRYEPLETYDWKTNARTGVYESKSRSNDLCFETGQDLMYMPNSGEVVIRKTETGDVLNRFVPPKWRKFYRMARSGDGRWVAVSLSARGAVCLYDVNSAPENGETGLPIVLESPHGETLVVRISADGRFVVAGTSGGGIVVWDLSDVVNEQSSVEQPRDEQTNDETIQKPITVSPALYRVIHDQPITAISINDDGVIASGSEDGTVAFSYALPKPVTENAIRFDDGSIVAAMTADGRTAFVGCYDGSIWRFDVETKKQICIRKANRLRARSIAVMPRGPWGEDDWIAVGFDQGGAIIGRVPVSGVANTPVHWHDIPSKIQPGVPLDDESLVAVKIVCDESDKKICLCRGFGRIQCVRFECTPDNQEIQSIKPDVIDQTLTSVKAAYFADDQTVVTLGETIHVLKHSPESSVISKPGINFVQCLAFDRNKQLIYVGGKDGRVRMLDKNFELLKCSRPWVPLESKLHHSRVIESITLSPDGNSFLTGSDTGDVAIWDSETVRCLGTIWTGDSIGGLESMSISDDASVLLMHQCGLYKPLDSHRGALRFLNLPALTNPQTTLPSN</sequence>
<dbReference type="Gene3D" id="1.10.510.10">
    <property type="entry name" value="Transferase(Phosphotransferase) domain 1"/>
    <property type="match status" value="1"/>
</dbReference>
<keyword evidence="2 4" id="KW-0067">ATP-binding</keyword>
<evidence type="ECO:0000259" key="6">
    <source>
        <dbReference type="PROSITE" id="PS50011"/>
    </source>
</evidence>
<dbReference type="GO" id="GO:0005737">
    <property type="term" value="C:cytoplasm"/>
    <property type="evidence" value="ECO:0007669"/>
    <property type="project" value="TreeGrafter"/>
</dbReference>
<protein>
    <submittedName>
        <fullName evidence="7">Serine/threonine-protein kinase PrkC</fullName>
        <ecNumber evidence="7">2.7.11.1</ecNumber>
    </submittedName>
</protein>
<feature type="region of interest" description="Disordered" evidence="5">
    <location>
        <begin position="1"/>
        <end position="29"/>
    </location>
</feature>
<keyword evidence="7" id="KW-0808">Transferase</keyword>
<evidence type="ECO:0000313" key="7">
    <source>
        <dbReference type="EMBL" id="TWU56272.1"/>
    </source>
</evidence>
<proteinExistence type="predicted"/>
<dbReference type="AlphaFoldDB" id="A0A5C6F5J8"/>
<dbReference type="InterPro" id="IPR036322">
    <property type="entry name" value="WD40_repeat_dom_sf"/>
</dbReference>